<comment type="caution">
    <text evidence="7">The sequence shown here is derived from an EMBL/GenBank/DDBJ whole genome shotgun (WGS) entry which is preliminary data.</text>
</comment>
<keyword evidence="8" id="KW-1185">Reference proteome</keyword>
<dbReference type="GeneID" id="39591480"/>
<dbReference type="GO" id="GO:0005739">
    <property type="term" value="C:mitochondrion"/>
    <property type="evidence" value="ECO:0007669"/>
    <property type="project" value="UniProtKB-SubCell"/>
</dbReference>
<dbReference type="Pfam" id="PF08213">
    <property type="entry name" value="COX24_C"/>
    <property type="match status" value="1"/>
</dbReference>
<feature type="region of interest" description="Disordered" evidence="5">
    <location>
        <begin position="276"/>
        <end position="308"/>
    </location>
</feature>
<dbReference type="AlphaFoldDB" id="A0A427XWN6"/>
<comment type="subcellular location">
    <subcellularLocation>
        <location evidence="1">Mitochondrion</location>
    </subcellularLocation>
</comment>
<dbReference type="PANTHER" id="PTHR32035">
    <property type="entry name" value="AURORA KINASE A-INTERACTING PROTEIN"/>
    <property type="match status" value="1"/>
</dbReference>
<name>A0A427XWN6_9TREE</name>
<protein>
    <recommendedName>
        <fullName evidence="4">Small ribosomal subunit protein mS38</fullName>
    </recommendedName>
</protein>
<dbReference type="Proteomes" id="UP000279236">
    <property type="component" value="Unassembled WGS sequence"/>
</dbReference>
<evidence type="ECO:0000313" key="8">
    <source>
        <dbReference type="Proteomes" id="UP000279236"/>
    </source>
</evidence>
<feature type="compositionally biased region" description="Basic residues" evidence="5">
    <location>
        <begin position="280"/>
        <end position="308"/>
    </location>
</feature>
<evidence type="ECO:0000256" key="2">
    <source>
        <dbReference type="ARBA" id="ARBA00023128"/>
    </source>
</evidence>
<feature type="domain" description="Ribosomal protein mS38 C-terminal" evidence="6">
    <location>
        <begin position="275"/>
        <end position="308"/>
    </location>
</feature>
<gene>
    <name evidence="7" type="ORF">EHS24_006937</name>
</gene>
<evidence type="ECO:0000256" key="4">
    <source>
        <dbReference type="ARBA" id="ARBA00035682"/>
    </source>
</evidence>
<dbReference type="PANTHER" id="PTHR32035:SF3">
    <property type="entry name" value="SMALL RIBOSOMAL SUBUNIT PROTEIN MS38"/>
    <property type="match status" value="1"/>
</dbReference>
<keyword evidence="2" id="KW-0496">Mitochondrion</keyword>
<dbReference type="InterPro" id="IPR013177">
    <property type="entry name" value="Ribosomal_mS38_C"/>
</dbReference>
<evidence type="ECO:0000256" key="1">
    <source>
        <dbReference type="ARBA" id="ARBA00004173"/>
    </source>
</evidence>
<accession>A0A427XWN6</accession>
<reference evidence="7 8" key="1">
    <citation type="submission" date="2018-11" db="EMBL/GenBank/DDBJ databases">
        <title>Genome sequence of Apiotrichum porosum DSM 27194.</title>
        <authorList>
            <person name="Aliyu H."/>
            <person name="Gorte O."/>
            <person name="Ochsenreither K."/>
        </authorList>
    </citation>
    <scope>NUCLEOTIDE SEQUENCE [LARGE SCALE GENOMIC DNA]</scope>
    <source>
        <strain evidence="7 8">DSM 27194</strain>
    </source>
</reference>
<feature type="region of interest" description="Disordered" evidence="5">
    <location>
        <begin position="14"/>
        <end position="76"/>
    </location>
</feature>
<evidence type="ECO:0000256" key="3">
    <source>
        <dbReference type="ARBA" id="ARBA00035647"/>
    </source>
</evidence>
<feature type="compositionally biased region" description="Low complexity" evidence="5">
    <location>
        <begin position="14"/>
        <end position="28"/>
    </location>
</feature>
<feature type="compositionally biased region" description="Basic residues" evidence="5">
    <location>
        <begin position="29"/>
        <end position="42"/>
    </location>
</feature>
<dbReference type="EMBL" id="RSCE01000004">
    <property type="protein sequence ID" value="RSH83264.1"/>
    <property type="molecule type" value="Genomic_DNA"/>
</dbReference>
<dbReference type="OrthoDB" id="2589181at2759"/>
<organism evidence="7 8">
    <name type="scientific">Apiotrichum porosum</name>
    <dbReference type="NCBI Taxonomy" id="105984"/>
    <lineage>
        <taxon>Eukaryota</taxon>
        <taxon>Fungi</taxon>
        <taxon>Dikarya</taxon>
        <taxon>Basidiomycota</taxon>
        <taxon>Agaricomycotina</taxon>
        <taxon>Tremellomycetes</taxon>
        <taxon>Trichosporonales</taxon>
        <taxon>Trichosporonaceae</taxon>
        <taxon>Apiotrichum</taxon>
    </lineage>
</organism>
<feature type="compositionally biased region" description="Low complexity" evidence="5">
    <location>
        <begin position="43"/>
        <end position="63"/>
    </location>
</feature>
<comment type="similarity">
    <text evidence="3">Belongs to the mitochondrion-specific ribosomal protein mS38 family.</text>
</comment>
<sequence length="308" mass="33239">MLLRRLYSSLSQRAATAPAAASAAPKAPTRGHGRRVRVKTTMRVKPAAAPSPSTSGSTSAQPTHGRRLQRSFFSRRDAAASAEGSLRADMNLVSSELPRPAAPGWTPVNLYPAQAALHLGFTPRHMPLPVHIGTQGYMSADAAVPGLWERPAAPSPLEAMPAVDELASSLGEHLRVTKAFAHPALAHHLGPRPTTSLRALDVDADTRLSTLLDEARAVHVDAASAIWDQSLKRMGAANVEPTRSAAEQASIDDAVASLEGLLARLEPSVADEVVEMDSVRRKRKKRMNKHKYKKRRKATRAERKRLGK</sequence>
<evidence type="ECO:0000259" key="6">
    <source>
        <dbReference type="SMART" id="SM01155"/>
    </source>
</evidence>
<proteinExistence type="inferred from homology"/>
<evidence type="ECO:0000256" key="5">
    <source>
        <dbReference type="SAM" id="MobiDB-lite"/>
    </source>
</evidence>
<dbReference type="RefSeq" id="XP_028477216.1">
    <property type="nucleotide sequence ID" value="XM_028622324.1"/>
</dbReference>
<dbReference type="SMART" id="SM01155">
    <property type="entry name" value="DUF1713"/>
    <property type="match status" value="1"/>
</dbReference>
<evidence type="ECO:0000313" key="7">
    <source>
        <dbReference type="EMBL" id="RSH83264.1"/>
    </source>
</evidence>
<dbReference type="STRING" id="105984.A0A427XWN6"/>